<comment type="caution">
    <text evidence="3">The sequence shown here is derived from an EMBL/GenBank/DDBJ whole genome shotgun (WGS) entry which is preliminary data.</text>
</comment>
<evidence type="ECO:0000313" key="3">
    <source>
        <dbReference type="EMBL" id="CAL8092637.1"/>
    </source>
</evidence>
<name>A0ABP1QBK1_9HEXA</name>
<gene>
    <name evidence="3" type="ORF">ODALV1_LOCUS8283</name>
</gene>
<feature type="region of interest" description="Disordered" evidence="1">
    <location>
        <begin position="365"/>
        <end position="414"/>
    </location>
</feature>
<feature type="region of interest" description="Disordered" evidence="1">
    <location>
        <begin position="1"/>
        <end position="29"/>
    </location>
</feature>
<keyword evidence="4" id="KW-1185">Reference proteome</keyword>
<keyword evidence="2" id="KW-0472">Membrane</keyword>
<feature type="transmembrane region" description="Helical" evidence="2">
    <location>
        <begin position="201"/>
        <end position="218"/>
    </location>
</feature>
<feature type="compositionally biased region" description="Pro residues" evidence="1">
    <location>
        <begin position="370"/>
        <end position="380"/>
    </location>
</feature>
<protein>
    <submittedName>
        <fullName evidence="3">Uncharacterized protein</fullName>
    </submittedName>
</protein>
<dbReference type="Proteomes" id="UP001642540">
    <property type="component" value="Unassembled WGS sequence"/>
</dbReference>
<accession>A0ABP1QBK1</accession>
<sequence>MARVSPEDGNYSNPQYSHHVPNPRHYDDLGVSNRQKRELVGFERSVNTGQTQRQRGGGGGGQPQYAPRHYTPKEYHYEGNMANGYGRSAEGKPSQVSMMVAMCSIVLGSLAYKKDSEWNQCVHGKSPLPKLEKESYFSGKHLHFSITDANLQKAKMHLLREDRWLELVHLIFLGIFLFATLFQFAVYISRGKEDHGNSVKFYYAAFGLLALVCAFFPFSSWKTQETSYDQAAKHLHDFSETYRNKSSTKEINNATVNDAHRISLTMKFCKKASAEGLTFNAKPPTIELFGIRYSLEDLQELGFCTHNRFKVASSVLTLICAVLCCIIPFIYCFEHKGDDSKEFAAKSKAKAYDPNQMYQQHDQEYGQYEPQPPPPQPYSRPPTEETHQQRTPTHHRPKVASHYEHEDGTQLTDLETTMIDNFKAFIEAEDD</sequence>
<evidence type="ECO:0000313" key="4">
    <source>
        <dbReference type="Proteomes" id="UP001642540"/>
    </source>
</evidence>
<evidence type="ECO:0000256" key="1">
    <source>
        <dbReference type="SAM" id="MobiDB-lite"/>
    </source>
</evidence>
<organism evidence="3 4">
    <name type="scientific">Orchesella dallaii</name>
    <dbReference type="NCBI Taxonomy" id="48710"/>
    <lineage>
        <taxon>Eukaryota</taxon>
        <taxon>Metazoa</taxon>
        <taxon>Ecdysozoa</taxon>
        <taxon>Arthropoda</taxon>
        <taxon>Hexapoda</taxon>
        <taxon>Collembola</taxon>
        <taxon>Entomobryomorpha</taxon>
        <taxon>Entomobryoidea</taxon>
        <taxon>Orchesellidae</taxon>
        <taxon>Orchesellinae</taxon>
        <taxon>Orchesella</taxon>
    </lineage>
</organism>
<keyword evidence="2" id="KW-0812">Transmembrane</keyword>
<feature type="transmembrane region" description="Helical" evidence="2">
    <location>
        <begin position="311"/>
        <end position="333"/>
    </location>
</feature>
<keyword evidence="2" id="KW-1133">Transmembrane helix</keyword>
<reference evidence="3 4" key="1">
    <citation type="submission" date="2024-08" db="EMBL/GenBank/DDBJ databases">
        <authorList>
            <person name="Cucini C."/>
            <person name="Frati F."/>
        </authorList>
    </citation>
    <scope>NUCLEOTIDE SEQUENCE [LARGE SCALE GENOMIC DNA]</scope>
</reference>
<feature type="transmembrane region" description="Helical" evidence="2">
    <location>
        <begin position="167"/>
        <end position="189"/>
    </location>
</feature>
<proteinExistence type="predicted"/>
<evidence type="ECO:0000256" key="2">
    <source>
        <dbReference type="SAM" id="Phobius"/>
    </source>
</evidence>
<feature type="region of interest" description="Disordered" evidence="1">
    <location>
        <begin position="41"/>
        <end position="69"/>
    </location>
</feature>
<dbReference type="EMBL" id="CAXLJM020000025">
    <property type="protein sequence ID" value="CAL8092637.1"/>
    <property type="molecule type" value="Genomic_DNA"/>
</dbReference>